<keyword evidence="1" id="KW-0812">Transmembrane</keyword>
<feature type="transmembrane region" description="Helical" evidence="1">
    <location>
        <begin position="99"/>
        <end position="124"/>
    </location>
</feature>
<comment type="caution">
    <text evidence="2">The sequence shown here is derived from an EMBL/GenBank/DDBJ whole genome shotgun (WGS) entry which is preliminary data.</text>
</comment>
<proteinExistence type="predicted"/>
<accession>A0A8J7DZP2</accession>
<gene>
    <name evidence="2" type="ORF">IQ249_16400</name>
</gene>
<keyword evidence="3" id="KW-1185">Reference proteome</keyword>
<keyword evidence="1" id="KW-0472">Membrane</keyword>
<evidence type="ECO:0000256" key="1">
    <source>
        <dbReference type="SAM" id="Phobius"/>
    </source>
</evidence>
<dbReference type="AlphaFoldDB" id="A0A8J7DZP2"/>
<protein>
    <submittedName>
        <fullName evidence="2">Uncharacterized protein</fullName>
    </submittedName>
</protein>
<dbReference type="Proteomes" id="UP000654482">
    <property type="component" value="Unassembled WGS sequence"/>
</dbReference>
<sequence length="141" mass="15652">MDEQLTLAEIERKQDLLQDYSPAQRALNVLQAEEGDIQASFEKLWMETNGTIPTMTEGQSIWEVTKDVLRDEICGDEGFKAKVKEYNNNPASAPLLTGLIVYVASLAGATLNPAIATILVLWLVKVGMEVFCRYTEPNSTN</sequence>
<evidence type="ECO:0000313" key="3">
    <source>
        <dbReference type="Proteomes" id="UP000654482"/>
    </source>
</evidence>
<organism evidence="2 3">
    <name type="scientific">Lusitaniella coriacea LEGE 07157</name>
    <dbReference type="NCBI Taxonomy" id="945747"/>
    <lineage>
        <taxon>Bacteria</taxon>
        <taxon>Bacillati</taxon>
        <taxon>Cyanobacteriota</taxon>
        <taxon>Cyanophyceae</taxon>
        <taxon>Spirulinales</taxon>
        <taxon>Lusitaniellaceae</taxon>
        <taxon>Lusitaniella</taxon>
    </lineage>
</organism>
<reference evidence="2" key="1">
    <citation type="submission" date="2020-10" db="EMBL/GenBank/DDBJ databases">
        <authorList>
            <person name="Castelo-Branco R."/>
            <person name="Eusebio N."/>
            <person name="Adriana R."/>
            <person name="Vieira A."/>
            <person name="Brugerolle De Fraissinette N."/>
            <person name="Rezende De Castro R."/>
            <person name="Schneider M.P."/>
            <person name="Vasconcelos V."/>
            <person name="Leao P.N."/>
        </authorList>
    </citation>
    <scope>NUCLEOTIDE SEQUENCE</scope>
    <source>
        <strain evidence="2">LEGE 07157</strain>
    </source>
</reference>
<dbReference type="RefSeq" id="WP_194030570.1">
    <property type="nucleotide sequence ID" value="NZ_JADEWZ010000025.1"/>
</dbReference>
<name>A0A8J7DZP2_9CYAN</name>
<keyword evidence="1" id="KW-1133">Transmembrane helix</keyword>
<evidence type="ECO:0000313" key="2">
    <source>
        <dbReference type="EMBL" id="MBE9117483.1"/>
    </source>
</evidence>
<dbReference type="EMBL" id="JADEWZ010000025">
    <property type="protein sequence ID" value="MBE9117483.1"/>
    <property type="molecule type" value="Genomic_DNA"/>
</dbReference>